<evidence type="ECO:0000313" key="2">
    <source>
        <dbReference type="EMBL" id="KAF8486404.1"/>
    </source>
</evidence>
<name>A0A9P5N4R6_9AGAM</name>
<feature type="coiled-coil region" evidence="1">
    <location>
        <begin position="67"/>
        <end position="137"/>
    </location>
</feature>
<gene>
    <name evidence="2" type="ORF">DFH94DRAFT_713189</name>
</gene>
<reference evidence="2" key="1">
    <citation type="submission" date="2019-10" db="EMBL/GenBank/DDBJ databases">
        <authorList>
            <consortium name="DOE Joint Genome Institute"/>
            <person name="Kuo A."/>
            <person name="Miyauchi S."/>
            <person name="Kiss E."/>
            <person name="Drula E."/>
            <person name="Kohler A."/>
            <person name="Sanchez-Garcia M."/>
            <person name="Andreopoulos B."/>
            <person name="Barry K.W."/>
            <person name="Bonito G."/>
            <person name="Buee M."/>
            <person name="Carver A."/>
            <person name="Chen C."/>
            <person name="Cichocki N."/>
            <person name="Clum A."/>
            <person name="Culley D."/>
            <person name="Crous P.W."/>
            <person name="Fauchery L."/>
            <person name="Girlanda M."/>
            <person name="Hayes R."/>
            <person name="Keri Z."/>
            <person name="LaButti K."/>
            <person name="Lipzen A."/>
            <person name="Lombard V."/>
            <person name="Magnuson J."/>
            <person name="Maillard F."/>
            <person name="Morin E."/>
            <person name="Murat C."/>
            <person name="Nolan M."/>
            <person name="Ohm R."/>
            <person name="Pangilinan J."/>
            <person name="Pereira M."/>
            <person name="Perotto S."/>
            <person name="Peter M."/>
            <person name="Riley R."/>
            <person name="Sitrit Y."/>
            <person name="Stielow B."/>
            <person name="Szollosi G."/>
            <person name="Zifcakova L."/>
            <person name="Stursova M."/>
            <person name="Spatafora J.W."/>
            <person name="Tedersoo L."/>
            <person name="Vaario L.-M."/>
            <person name="Yamada A."/>
            <person name="Yan M."/>
            <person name="Wang P."/>
            <person name="Xu J."/>
            <person name="Bruns T."/>
            <person name="Baldrian P."/>
            <person name="Vilgalys R."/>
            <person name="Henrissat B."/>
            <person name="Grigoriev I.V."/>
            <person name="Hibbett D."/>
            <person name="Nagy L.G."/>
            <person name="Martin F.M."/>
        </authorList>
    </citation>
    <scope>NUCLEOTIDE SEQUENCE</scope>
    <source>
        <strain evidence="2">Prilba</strain>
    </source>
</reference>
<reference evidence="2" key="2">
    <citation type="journal article" date="2020" name="Nat. Commun.">
        <title>Large-scale genome sequencing of mycorrhizal fungi provides insights into the early evolution of symbiotic traits.</title>
        <authorList>
            <person name="Miyauchi S."/>
            <person name="Kiss E."/>
            <person name="Kuo A."/>
            <person name="Drula E."/>
            <person name="Kohler A."/>
            <person name="Sanchez-Garcia M."/>
            <person name="Morin E."/>
            <person name="Andreopoulos B."/>
            <person name="Barry K.W."/>
            <person name="Bonito G."/>
            <person name="Buee M."/>
            <person name="Carver A."/>
            <person name="Chen C."/>
            <person name="Cichocki N."/>
            <person name="Clum A."/>
            <person name="Culley D."/>
            <person name="Crous P.W."/>
            <person name="Fauchery L."/>
            <person name="Girlanda M."/>
            <person name="Hayes R.D."/>
            <person name="Keri Z."/>
            <person name="LaButti K."/>
            <person name="Lipzen A."/>
            <person name="Lombard V."/>
            <person name="Magnuson J."/>
            <person name="Maillard F."/>
            <person name="Murat C."/>
            <person name="Nolan M."/>
            <person name="Ohm R.A."/>
            <person name="Pangilinan J."/>
            <person name="Pereira M.F."/>
            <person name="Perotto S."/>
            <person name="Peter M."/>
            <person name="Pfister S."/>
            <person name="Riley R."/>
            <person name="Sitrit Y."/>
            <person name="Stielow J.B."/>
            <person name="Szollosi G."/>
            <person name="Zifcakova L."/>
            <person name="Stursova M."/>
            <person name="Spatafora J.W."/>
            <person name="Tedersoo L."/>
            <person name="Vaario L.M."/>
            <person name="Yamada A."/>
            <person name="Yan M."/>
            <person name="Wang P."/>
            <person name="Xu J."/>
            <person name="Bruns T."/>
            <person name="Baldrian P."/>
            <person name="Vilgalys R."/>
            <person name="Dunand C."/>
            <person name="Henrissat B."/>
            <person name="Grigoriev I.V."/>
            <person name="Hibbett D."/>
            <person name="Nagy L.G."/>
            <person name="Martin F.M."/>
        </authorList>
    </citation>
    <scope>NUCLEOTIDE SEQUENCE</scope>
    <source>
        <strain evidence="2">Prilba</strain>
    </source>
</reference>
<evidence type="ECO:0000313" key="3">
    <source>
        <dbReference type="Proteomes" id="UP000759537"/>
    </source>
</evidence>
<keyword evidence="1" id="KW-0175">Coiled coil</keyword>
<dbReference type="EMBL" id="WHVB01000002">
    <property type="protein sequence ID" value="KAF8486404.1"/>
    <property type="molecule type" value="Genomic_DNA"/>
</dbReference>
<protein>
    <submittedName>
        <fullName evidence="2">Uncharacterized protein</fullName>
    </submittedName>
</protein>
<accession>A0A9P5N4R6</accession>
<dbReference type="AlphaFoldDB" id="A0A9P5N4R6"/>
<keyword evidence="3" id="KW-1185">Reference proteome</keyword>
<dbReference type="OrthoDB" id="3249073at2759"/>
<comment type="caution">
    <text evidence="2">The sequence shown here is derived from an EMBL/GenBank/DDBJ whole genome shotgun (WGS) entry which is preliminary data.</text>
</comment>
<evidence type="ECO:0000256" key="1">
    <source>
        <dbReference type="SAM" id="Coils"/>
    </source>
</evidence>
<dbReference type="Proteomes" id="UP000759537">
    <property type="component" value="Unassembled WGS sequence"/>
</dbReference>
<organism evidence="2 3">
    <name type="scientific">Russula ochroleuca</name>
    <dbReference type="NCBI Taxonomy" id="152965"/>
    <lineage>
        <taxon>Eukaryota</taxon>
        <taxon>Fungi</taxon>
        <taxon>Dikarya</taxon>
        <taxon>Basidiomycota</taxon>
        <taxon>Agaricomycotina</taxon>
        <taxon>Agaricomycetes</taxon>
        <taxon>Russulales</taxon>
        <taxon>Russulaceae</taxon>
        <taxon>Russula</taxon>
    </lineage>
</organism>
<proteinExistence type="predicted"/>
<sequence length="510" mass="56961">MPAVQVIPMARYQSGSMLLQVSPESPPPPPPERGQQILSSWLENMNKLDGLINRLQGLVSSAPPQHRAQLLNKVAALRAAFKRQQERFIEFLKLSEEYADKYLLDISPEIEQQSTTLDNLKERLEAANKLHGEAVELQTFYDSGTVASMKDFRAPTGLPRPLPEDNALFNEVDSVVAEIRRFYEELNKFWTEEIHCVVEALRKKGRTDPKDLERWNNFHSGLKQTVESWKVYFPPFNMYSATDPSTVFRIGHQTVTLKPYAATIHALLQFVDSPSTLSPFLIDCVQGVDLGAIASSLSPTIGSLEEALERMSSSTSLKHSQLGRPLFQRVYVSFAANSGLCLSFLQHCTVYGEKMFAWCHFSVALLASPLGVPSNLRERITGLRSEVTDVSTENAASAQGAQGPWTFKNTYNKALTLEQKTTSGLIQGLNDLLENLSSWAAITDGPSDDALPDAVTLEQLIEVKWAWEKARDSARAALETLTSEPAQRVTSTRIRRRSALKLWMKSLVCF</sequence>